<dbReference type="InParanoid" id="I3TDY6"/>
<dbReference type="GO" id="GO:0006355">
    <property type="term" value="P:regulation of DNA-templated transcription"/>
    <property type="evidence" value="ECO:0007669"/>
    <property type="project" value="UniProtKB-UniRule"/>
</dbReference>
<organism evidence="4 5">
    <name type="scientific">Thermogladius calderae (strain DSM 22663 / VKM B-2946 / 1633)</name>
    <dbReference type="NCBI Taxonomy" id="1184251"/>
    <lineage>
        <taxon>Archaea</taxon>
        <taxon>Thermoproteota</taxon>
        <taxon>Thermoprotei</taxon>
        <taxon>Desulfurococcales</taxon>
        <taxon>Desulfurococcaceae</taxon>
        <taxon>Thermogladius</taxon>
    </lineage>
</organism>
<comment type="similarity">
    <text evidence="2">Belongs to the archaeal Spt4 family.</text>
</comment>
<keyword evidence="2" id="KW-0479">Metal-binding</keyword>
<name>I3TDY6_THEC1</name>
<keyword evidence="2" id="KW-0805">Transcription regulation</keyword>
<dbReference type="Pfam" id="PF06093">
    <property type="entry name" value="Spt4"/>
    <property type="match status" value="1"/>
</dbReference>
<feature type="binding site" evidence="2">
    <location>
        <position position="28"/>
    </location>
    <ligand>
        <name>Zn(2+)</name>
        <dbReference type="ChEBI" id="CHEBI:29105"/>
    </ligand>
</feature>
<dbReference type="InterPro" id="IPR022800">
    <property type="entry name" value="Spt4/RpoE2_Znf"/>
</dbReference>
<dbReference type="InterPro" id="IPR029040">
    <property type="entry name" value="RPABC4/Spt4"/>
</dbReference>
<dbReference type="PANTHER" id="PTHR40704:SF1">
    <property type="entry name" value="TRANSCRIPTION ELONGATION FACTOR SPT4"/>
    <property type="match status" value="1"/>
</dbReference>
<comment type="function">
    <text evidence="2">Stimulates transcription elongation.</text>
</comment>
<dbReference type="Gene3D" id="2.20.28.90">
    <property type="match status" value="1"/>
</dbReference>
<sequence length="68" mass="7530">MSTRGKPFKVCRKCKTLVDKKAEVCPVCGSKDFSEEWEGVVVVIDPAKSSISKELELTKPGRYAIKVV</sequence>
<dbReference type="PANTHER" id="PTHR40704">
    <property type="entry name" value="TRANSCRIPTION ELONGATION FACTOR SPT4"/>
    <property type="match status" value="1"/>
</dbReference>
<feature type="binding site" evidence="2">
    <location>
        <position position="11"/>
    </location>
    <ligand>
        <name>Zn(2+)</name>
        <dbReference type="ChEBI" id="CHEBI:29105"/>
    </ligand>
</feature>
<dbReference type="OrthoDB" id="275101at2157"/>
<dbReference type="KEGG" id="thg:TCELL_0549"/>
<keyword evidence="4" id="KW-0240">DNA-directed RNA polymerase</keyword>
<dbReference type="STRING" id="1184251.TCELL_0549"/>
<evidence type="ECO:0000256" key="1">
    <source>
        <dbReference type="ARBA" id="ARBA00023163"/>
    </source>
</evidence>
<keyword evidence="1 2" id="KW-0804">Transcription</keyword>
<feature type="binding site" evidence="2">
    <location>
        <position position="25"/>
    </location>
    <ligand>
        <name>Zn(2+)</name>
        <dbReference type="ChEBI" id="CHEBI:29105"/>
    </ligand>
</feature>
<dbReference type="EMBL" id="CP003531">
    <property type="protein sequence ID" value="AFK50974.1"/>
    <property type="molecule type" value="Genomic_DNA"/>
</dbReference>
<dbReference type="Proteomes" id="UP000005270">
    <property type="component" value="Chromosome"/>
</dbReference>
<protein>
    <recommendedName>
        <fullName evidence="2">Transcription elongation factor Spt4</fullName>
    </recommendedName>
</protein>
<dbReference type="HOGENOM" id="CLU_199467_0_0_2"/>
<dbReference type="GO" id="GO:0008270">
    <property type="term" value="F:zinc ion binding"/>
    <property type="evidence" value="ECO:0007669"/>
    <property type="project" value="UniProtKB-UniRule"/>
</dbReference>
<evidence type="ECO:0000313" key="4">
    <source>
        <dbReference type="EMBL" id="AFK50974.1"/>
    </source>
</evidence>
<comment type="subunit">
    <text evidence="2">Heterodimer composed of Spt4 and Spt5.</text>
</comment>
<dbReference type="InterPro" id="IPR038589">
    <property type="entry name" value="Spt4_dom_sf"/>
</dbReference>
<dbReference type="eggNOG" id="arCOG04077">
    <property type="taxonomic scope" value="Archaea"/>
</dbReference>
<dbReference type="HAMAP" id="MF_00949">
    <property type="entry name" value="Spt4_arch"/>
    <property type="match status" value="1"/>
</dbReference>
<feature type="domain" description="Spt4/RpoE2 zinc finger" evidence="3">
    <location>
        <begin position="8"/>
        <end position="68"/>
    </location>
</feature>
<evidence type="ECO:0000256" key="2">
    <source>
        <dbReference type="HAMAP-Rule" id="MF_00949"/>
    </source>
</evidence>
<keyword evidence="5" id="KW-1185">Reference proteome</keyword>
<proteinExistence type="inferred from homology"/>
<dbReference type="AlphaFoldDB" id="I3TDY6"/>
<dbReference type="GO" id="GO:0000428">
    <property type="term" value="C:DNA-directed RNA polymerase complex"/>
    <property type="evidence" value="ECO:0007669"/>
    <property type="project" value="UniProtKB-KW"/>
</dbReference>
<reference evidence="4 5" key="1">
    <citation type="journal article" date="2012" name="J. Bacteriol.">
        <title>Complete genome sequence of the hyperthermophilic cellulolytic Crenarchaeon 'Thermogladius cellulolyticus' 1633.</title>
        <authorList>
            <person name="Mardanov A.V."/>
            <person name="Kochetkova T.V."/>
            <person name="Beletsky A.V."/>
            <person name="Bonch-Osmolovskaya E.A."/>
            <person name="Ravin N.V."/>
            <person name="Skryabin K.G."/>
        </authorList>
    </citation>
    <scope>NUCLEOTIDE SEQUENCE [LARGE SCALE GENOMIC DNA]</scope>
    <source>
        <strain evidence="5">DSM 22663 / VKM B-2946 / 1633</strain>
    </source>
</reference>
<dbReference type="NCBIfam" id="NF041664">
    <property type="entry name" value="RNAP_arch_Epp"/>
    <property type="match status" value="1"/>
</dbReference>
<evidence type="ECO:0000313" key="5">
    <source>
        <dbReference type="Proteomes" id="UP000005270"/>
    </source>
</evidence>
<gene>
    <name evidence="2" type="primary">spt4</name>
    <name evidence="4" type="ordered locus">TCELL_0549</name>
</gene>
<evidence type="ECO:0000259" key="3">
    <source>
        <dbReference type="SMART" id="SM01389"/>
    </source>
</evidence>
<dbReference type="SUPFAM" id="SSF63393">
    <property type="entry name" value="RNA polymerase subunits"/>
    <property type="match status" value="1"/>
</dbReference>
<dbReference type="InterPro" id="IPR007178">
    <property type="entry name" value="Spt4_arch"/>
</dbReference>
<dbReference type="GeneID" id="13012851"/>
<dbReference type="RefSeq" id="WP_014737224.1">
    <property type="nucleotide sequence ID" value="NC_017954.1"/>
</dbReference>
<feature type="binding site" evidence="2">
    <location>
        <position position="14"/>
    </location>
    <ligand>
        <name>Zn(2+)</name>
        <dbReference type="ChEBI" id="CHEBI:29105"/>
    </ligand>
</feature>
<accession>I3TDY6</accession>
<keyword evidence="2" id="KW-0862">Zinc</keyword>
<dbReference type="SMART" id="SM01389">
    <property type="entry name" value="Spt4"/>
    <property type="match status" value="1"/>
</dbReference>